<evidence type="ECO:0000256" key="1">
    <source>
        <dbReference type="SAM" id="MobiDB-lite"/>
    </source>
</evidence>
<keyword evidence="3" id="KW-1185">Reference proteome</keyword>
<organism evidence="2 3">
    <name type="scientific">Streptomyces turgidiscabies (strain Car8)</name>
    <dbReference type="NCBI Taxonomy" id="698760"/>
    <lineage>
        <taxon>Bacteria</taxon>
        <taxon>Bacillati</taxon>
        <taxon>Actinomycetota</taxon>
        <taxon>Actinomycetes</taxon>
        <taxon>Kitasatosporales</taxon>
        <taxon>Streptomycetaceae</taxon>
        <taxon>Streptomyces</taxon>
    </lineage>
</organism>
<feature type="region of interest" description="Disordered" evidence="1">
    <location>
        <begin position="25"/>
        <end position="46"/>
    </location>
</feature>
<sequence length="46" mass="4870">MPPCEHPIPGVARAVPGAVVTLVGTGGRDLSDRMPHLLDSARRPIR</sequence>
<feature type="compositionally biased region" description="Basic and acidic residues" evidence="1">
    <location>
        <begin position="29"/>
        <end position="46"/>
    </location>
</feature>
<gene>
    <name evidence="2" type="ORF">STRTUCAR8_09054</name>
</gene>
<protein>
    <submittedName>
        <fullName evidence="2">Uncharacterized protein</fullName>
    </submittedName>
</protein>
<name>L7FGC6_STRT8</name>
<dbReference type="AlphaFoldDB" id="L7FGC6"/>
<dbReference type="EMBL" id="AEJB01000126">
    <property type="protein sequence ID" value="ELP69745.1"/>
    <property type="molecule type" value="Genomic_DNA"/>
</dbReference>
<comment type="caution">
    <text evidence="2">The sequence shown here is derived from an EMBL/GenBank/DDBJ whole genome shotgun (WGS) entry which is preliminary data.</text>
</comment>
<accession>L7FGC6</accession>
<reference evidence="2 3" key="1">
    <citation type="journal article" date="2011" name="Plasmid">
        <title>Streptomyces turgidiscabies Car8 contains a modular pathogenicity island that shares virulence genes with other actinobacterial plant pathogens.</title>
        <authorList>
            <person name="Huguet-Tapia J.C."/>
            <person name="Badger J.H."/>
            <person name="Loria R."/>
            <person name="Pettis G.S."/>
        </authorList>
    </citation>
    <scope>NUCLEOTIDE SEQUENCE [LARGE SCALE GENOMIC DNA]</scope>
    <source>
        <strain evidence="2 3">Car8</strain>
    </source>
</reference>
<evidence type="ECO:0000313" key="3">
    <source>
        <dbReference type="Proteomes" id="UP000010931"/>
    </source>
</evidence>
<evidence type="ECO:0000313" key="2">
    <source>
        <dbReference type="EMBL" id="ELP69745.1"/>
    </source>
</evidence>
<dbReference type="Proteomes" id="UP000010931">
    <property type="component" value="Unassembled WGS sequence"/>
</dbReference>
<proteinExistence type="predicted"/>